<dbReference type="RefSeq" id="WP_194452174.1">
    <property type="nucleotide sequence ID" value="NZ_CP063849.1"/>
</dbReference>
<gene>
    <name evidence="3" type="ORF">IRI77_11335</name>
</gene>
<organism evidence="3 4">
    <name type="scientific">Paludibaculum fermentans</name>
    <dbReference type="NCBI Taxonomy" id="1473598"/>
    <lineage>
        <taxon>Bacteria</taxon>
        <taxon>Pseudomonadati</taxon>
        <taxon>Acidobacteriota</taxon>
        <taxon>Terriglobia</taxon>
        <taxon>Bryobacterales</taxon>
        <taxon>Bryobacteraceae</taxon>
        <taxon>Paludibaculum</taxon>
    </lineage>
</organism>
<dbReference type="Pfam" id="PF06439">
    <property type="entry name" value="3keto-disac_hyd"/>
    <property type="match status" value="1"/>
</dbReference>
<keyword evidence="4" id="KW-1185">Reference proteome</keyword>
<evidence type="ECO:0000313" key="3">
    <source>
        <dbReference type="EMBL" id="QOY90511.1"/>
    </source>
</evidence>
<sequence>MKLLMLTLLSAAALLPAAEFKPLYNGKDLTGWKMTGPGQFVIEDGLMKTEGGMGLLYFTKEKFGNCVVRVVFKTVGDHANSGVIIRLPEAPPDPWYGVHNGYEVQIDAAGDDWHSTGAIYSLSKVTSRQQKPAGEWNTMDIEIKGQVTKISLNGVVVNEFKGDQPVPERKMWYEPVRGPRPDSGYIGVQNHDKSSTVFFKEISVKSLK</sequence>
<evidence type="ECO:0000259" key="2">
    <source>
        <dbReference type="Pfam" id="PF06439"/>
    </source>
</evidence>
<dbReference type="KEGG" id="pfer:IRI77_11335"/>
<feature type="chain" id="PRO_5032368645" evidence="1">
    <location>
        <begin position="18"/>
        <end position="208"/>
    </location>
</feature>
<name>A0A7S7NVE5_PALFE</name>
<protein>
    <submittedName>
        <fullName evidence="3">DUF1080 domain-containing protein</fullName>
    </submittedName>
</protein>
<proteinExistence type="predicted"/>
<keyword evidence="1" id="KW-0732">Signal</keyword>
<feature type="signal peptide" evidence="1">
    <location>
        <begin position="1"/>
        <end position="17"/>
    </location>
</feature>
<reference evidence="3 4" key="1">
    <citation type="submission" date="2020-10" db="EMBL/GenBank/DDBJ databases">
        <title>Complete genome sequence of Paludibaculum fermentans P105T, a facultatively anaerobic acidobacterium capable of dissimilatory Fe(III) reduction.</title>
        <authorList>
            <person name="Dedysh S.N."/>
            <person name="Beletsky A.V."/>
            <person name="Kulichevskaya I.S."/>
            <person name="Mardanov A.V."/>
            <person name="Ravin N.V."/>
        </authorList>
    </citation>
    <scope>NUCLEOTIDE SEQUENCE [LARGE SCALE GENOMIC DNA]</scope>
    <source>
        <strain evidence="3 4">P105</strain>
    </source>
</reference>
<evidence type="ECO:0000313" key="4">
    <source>
        <dbReference type="Proteomes" id="UP000593892"/>
    </source>
</evidence>
<evidence type="ECO:0000256" key="1">
    <source>
        <dbReference type="SAM" id="SignalP"/>
    </source>
</evidence>
<accession>A0A7S7NVE5</accession>
<dbReference type="AlphaFoldDB" id="A0A7S7NVE5"/>
<dbReference type="Proteomes" id="UP000593892">
    <property type="component" value="Chromosome"/>
</dbReference>
<dbReference type="GO" id="GO:0016787">
    <property type="term" value="F:hydrolase activity"/>
    <property type="evidence" value="ECO:0007669"/>
    <property type="project" value="InterPro"/>
</dbReference>
<dbReference type="EMBL" id="CP063849">
    <property type="protein sequence ID" value="QOY90511.1"/>
    <property type="molecule type" value="Genomic_DNA"/>
</dbReference>
<feature type="domain" description="3-keto-alpha-glucoside-1,2-lyase/3-keto-2-hydroxy-glucal hydratase" evidence="2">
    <location>
        <begin position="20"/>
        <end position="205"/>
    </location>
</feature>
<dbReference type="InterPro" id="IPR010496">
    <property type="entry name" value="AL/BT2_dom"/>
</dbReference>
<dbReference type="Gene3D" id="2.60.120.560">
    <property type="entry name" value="Exo-inulinase, domain 1"/>
    <property type="match status" value="1"/>
</dbReference>